<dbReference type="Proteomes" id="UP001235939">
    <property type="component" value="Chromosome 09"/>
</dbReference>
<gene>
    <name evidence="2" type="ORF">LAZ67_9002063</name>
</gene>
<dbReference type="EMBL" id="CP092871">
    <property type="protein sequence ID" value="UYV72174.1"/>
    <property type="molecule type" value="Genomic_DNA"/>
</dbReference>
<proteinExistence type="predicted"/>
<evidence type="ECO:0000313" key="2">
    <source>
        <dbReference type="EMBL" id="UYV72174.1"/>
    </source>
</evidence>
<name>A0ABY6KU68_9ARAC</name>
<keyword evidence="3" id="KW-1185">Reference proteome</keyword>
<feature type="domain" description="Mos1 transposase HTH" evidence="1">
    <location>
        <begin position="19"/>
        <end position="60"/>
    </location>
</feature>
<reference evidence="2 3" key="1">
    <citation type="submission" date="2022-01" db="EMBL/GenBank/DDBJ databases">
        <title>A chromosomal length assembly of Cordylochernes scorpioides.</title>
        <authorList>
            <person name="Zeh D."/>
            <person name="Zeh J."/>
        </authorList>
    </citation>
    <scope>NUCLEOTIDE SEQUENCE [LARGE SCALE GENOMIC DNA]</scope>
    <source>
        <strain evidence="2">IN4F17</strain>
        <tissue evidence="2">Whole Body</tissue>
    </source>
</reference>
<dbReference type="Pfam" id="PF17906">
    <property type="entry name" value="HTH_48"/>
    <property type="match status" value="1"/>
</dbReference>
<dbReference type="InterPro" id="IPR041426">
    <property type="entry name" value="Mos1_HTH"/>
</dbReference>
<sequence length="62" mass="6991">MELGIGVGLKMEYPGSKNQQFRHLFFFAFHWGQKAAKAAQEIFNAYGKGVIGERAAQKWFGP</sequence>
<evidence type="ECO:0000313" key="3">
    <source>
        <dbReference type="Proteomes" id="UP001235939"/>
    </source>
</evidence>
<organism evidence="2 3">
    <name type="scientific">Cordylochernes scorpioides</name>
    <dbReference type="NCBI Taxonomy" id="51811"/>
    <lineage>
        <taxon>Eukaryota</taxon>
        <taxon>Metazoa</taxon>
        <taxon>Ecdysozoa</taxon>
        <taxon>Arthropoda</taxon>
        <taxon>Chelicerata</taxon>
        <taxon>Arachnida</taxon>
        <taxon>Pseudoscorpiones</taxon>
        <taxon>Cheliferoidea</taxon>
        <taxon>Chernetidae</taxon>
        <taxon>Cordylochernes</taxon>
    </lineage>
</organism>
<accession>A0ABY6KU68</accession>
<protein>
    <recommendedName>
        <fullName evidence="1">Mos1 transposase HTH domain-containing protein</fullName>
    </recommendedName>
</protein>
<evidence type="ECO:0000259" key="1">
    <source>
        <dbReference type="Pfam" id="PF17906"/>
    </source>
</evidence>
<dbReference type="Gene3D" id="1.10.10.1450">
    <property type="match status" value="1"/>
</dbReference>